<reference evidence="7 8" key="1">
    <citation type="submission" date="2019-03" db="EMBL/GenBank/DDBJ databases">
        <title>Roseomonas sp. a novel Roseomonas species isolated from Sea whip Gorgonian.</title>
        <authorList>
            <person name="Li F."/>
            <person name="Pan X."/>
            <person name="Huang S."/>
            <person name="Li Z."/>
            <person name="Meng B."/>
        </authorList>
    </citation>
    <scope>NUCLEOTIDE SEQUENCE [LARGE SCALE GENOMIC DNA]</scope>
    <source>
        <strain evidence="7 8">M0104</strain>
    </source>
</reference>
<evidence type="ECO:0000256" key="2">
    <source>
        <dbReference type="ARBA" id="ARBA00016013"/>
    </source>
</evidence>
<dbReference type="OrthoDB" id="9785233at2"/>
<evidence type="ECO:0000256" key="1">
    <source>
        <dbReference type="ARBA" id="ARBA00010577"/>
    </source>
</evidence>
<keyword evidence="8" id="KW-1185">Reference proteome</keyword>
<comment type="function">
    <text evidence="4 5">Required for flagellar hook formation. May act as a scaffolding protein.</text>
</comment>
<evidence type="ECO:0000256" key="3">
    <source>
        <dbReference type="ARBA" id="ARBA00022795"/>
    </source>
</evidence>
<protein>
    <recommendedName>
        <fullName evidence="2 5">Basal-body rod modification protein FlgD</fullName>
    </recommendedName>
</protein>
<dbReference type="Pfam" id="PF03963">
    <property type="entry name" value="FlgD"/>
    <property type="match status" value="1"/>
</dbReference>
<keyword evidence="7" id="KW-0282">Flagellum</keyword>
<comment type="caution">
    <text evidence="7">The sequence shown here is derived from an EMBL/GenBank/DDBJ whole genome shotgun (WGS) entry which is preliminary data.</text>
</comment>
<accession>A0A845BD84</accession>
<proteinExistence type="inferred from homology"/>
<sequence>MATTSSISGVGTASALAGANAAATTQLSGNSSEDYDRFLKLLTAQMKYQDPMQPTDPTQFVAQLAQFSQVEQQTKSNTYLKSILEAVSGSANLTENAALLGRTVQTQLSQITLSSAGAAVPLTAQVNAATLAGTRLEVLDASGNVVRKVSLSGGTTALTFDGKDGNGMALAAGTYKVRVVGDDAGGARQSAGTVSNSGKVTEVRRGSDGGVSLMLENGAQVSAADVTRLGAG</sequence>
<evidence type="ECO:0000313" key="7">
    <source>
        <dbReference type="EMBL" id="MXP65553.1"/>
    </source>
</evidence>
<dbReference type="InterPro" id="IPR025965">
    <property type="entry name" value="FlgD/Vpr_Ig-like"/>
</dbReference>
<dbReference type="Proteomes" id="UP000460715">
    <property type="component" value="Unassembled WGS sequence"/>
</dbReference>
<dbReference type="Pfam" id="PF13860">
    <property type="entry name" value="FlgD_ig"/>
    <property type="match status" value="1"/>
</dbReference>
<gene>
    <name evidence="7" type="ORF">E0493_19580</name>
</gene>
<dbReference type="AlphaFoldDB" id="A0A845BD84"/>
<evidence type="ECO:0000256" key="4">
    <source>
        <dbReference type="ARBA" id="ARBA00024746"/>
    </source>
</evidence>
<name>A0A845BD84_9PROT</name>
<evidence type="ECO:0000256" key="5">
    <source>
        <dbReference type="RuleBase" id="RU362076"/>
    </source>
</evidence>
<dbReference type="RefSeq" id="WP_160938961.1">
    <property type="nucleotide sequence ID" value="NZ_SNVJ01000023.1"/>
</dbReference>
<dbReference type="GO" id="GO:0044781">
    <property type="term" value="P:bacterial-type flagellum organization"/>
    <property type="evidence" value="ECO:0007669"/>
    <property type="project" value="UniProtKB-UniRule"/>
</dbReference>
<dbReference type="Gene3D" id="2.30.30.910">
    <property type="match status" value="1"/>
</dbReference>
<keyword evidence="3 5" id="KW-1005">Bacterial flagellum biogenesis</keyword>
<keyword evidence="7" id="KW-0969">Cilium</keyword>
<dbReference type="Gene3D" id="2.60.40.4070">
    <property type="match status" value="1"/>
</dbReference>
<keyword evidence="7" id="KW-0966">Cell projection</keyword>
<comment type="similarity">
    <text evidence="1 5">Belongs to the FlgD family.</text>
</comment>
<organism evidence="7 8">
    <name type="scientific">Teichococcus coralli</name>
    <dbReference type="NCBI Taxonomy" id="2545983"/>
    <lineage>
        <taxon>Bacteria</taxon>
        <taxon>Pseudomonadati</taxon>
        <taxon>Pseudomonadota</taxon>
        <taxon>Alphaproteobacteria</taxon>
        <taxon>Acetobacterales</taxon>
        <taxon>Roseomonadaceae</taxon>
        <taxon>Roseomonas</taxon>
    </lineage>
</organism>
<dbReference type="InterPro" id="IPR005648">
    <property type="entry name" value="FlgD"/>
</dbReference>
<dbReference type="EMBL" id="SNVJ01000023">
    <property type="protein sequence ID" value="MXP65553.1"/>
    <property type="molecule type" value="Genomic_DNA"/>
</dbReference>
<feature type="domain" description="FlgD/Vpr Ig-like" evidence="6">
    <location>
        <begin position="118"/>
        <end position="184"/>
    </location>
</feature>
<evidence type="ECO:0000259" key="6">
    <source>
        <dbReference type="Pfam" id="PF13860"/>
    </source>
</evidence>
<evidence type="ECO:0000313" key="8">
    <source>
        <dbReference type="Proteomes" id="UP000460715"/>
    </source>
</evidence>